<proteinExistence type="predicted"/>
<dbReference type="GO" id="GO:0051604">
    <property type="term" value="P:protein maturation"/>
    <property type="evidence" value="ECO:0007669"/>
    <property type="project" value="TreeGrafter"/>
</dbReference>
<dbReference type="Gene3D" id="3.40.50.720">
    <property type="entry name" value="NAD(P)-binding Rossmann-like Domain"/>
    <property type="match status" value="1"/>
</dbReference>
<keyword evidence="5" id="KW-1185">Reference proteome</keyword>
<dbReference type="SUPFAM" id="SSF51735">
    <property type="entry name" value="NAD(P)-binding Rossmann-fold domains"/>
    <property type="match status" value="1"/>
</dbReference>
<accession>I0YMG2</accession>
<dbReference type="Pfam" id="PF01112">
    <property type="entry name" value="Asparaginase_2"/>
    <property type="match status" value="1"/>
</dbReference>
<dbReference type="InterPro" id="IPR008030">
    <property type="entry name" value="NmrA-like"/>
</dbReference>
<protein>
    <submittedName>
        <fullName evidence="4">N-terminal nucleophile aminohydrolase</fullName>
    </submittedName>
</protein>
<dbReference type="GO" id="GO:0004298">
    <property type="term" value="F:threonine-type endopeptidase activity"/>
    <property type="evidence" value="ECO:0007669"/>
    <property type="project" value="InterPro"/>
</dbReference>
<gene>
    <name evidence="4" type="ORF">COCSUDRAFT_48787</name>
</gene>
<dbReference type="GO" id="GO:0005737">
    <property type="term" value="C:cytoplasm"/>
    <property type="evidence" value="ECO:0007669"/>
    <property type="project" value="TreeGrafter"/>
</dbReference>
<dbReference type="InterPro" id="IPR037464">
    <property type="entry name" value="Taspase1"/>
</dbReference>
<dbReference type="InterPro" id="IPR000246">
    <property type="entry name" value="Peptidase_T2"/>
</dbReference>
<dbReference type="InterPro" id="IPR029055">
    <property type="entry name" value="Ntn_hydrolases_N"/>
</dbReference>
<evidence type="ECO:0000313" key="5">
    <source>
        <dbReference type="Proteomes" id="UP000007264"/>
    </source>
</evidence>
<dbReference type="CDD" id="cd04514">
    <property type="entry name" value="Taspase1_like"/>
    <property type="match status" value="1"/>
</dbReference>
<dbReference type="GeneID" id="17037553"/>
<feature type="region of interest" description="Disordered" evidence="2">
    <location>
        <begin position="351"/>
        <end position="399"/>
    </location>
</feature>
<dbReference type="Gene3D" id="3.90.25.10">
    <property type="entry name" value="UDP-galactose 4-epimerase, domain 1"/>
    <property type="match status" value="1"/>
</dbReference>
<sequence>MEGNGSQHVVDQTPSLGDRPFFIAVHVGVGHHSAQREKAYKSVMRQACRQAAQELHLSGDPLKAVVAAVSSLEDAPLGNAGVGSNLTVKGVVQCDASTMAGDGAFGAVGAVSGVENPVRVAGELARQSREPMALGRVRPMFLAGDGAREWAKEQGLPAAPSAEAASQWHINGAAQRRWQRYKRMIDEAVQSREAPSNPAGIHKKLPSLQMYLVPDIVCTSQAGRVAASVSSGGIAMKTDGRVGEAAMFGCGCWAADSHSGRPAVACSVTGVGEAIMRAGLARACADSLRADAAAAASPDLSAASTVDAVCAQEIRDRIELGQPAGLACPHQDCGVLAVRVSRSAAAIAGGRGGAGGGAGGADGGRAGEPREVPREVHERSHLPGGASGGAGGAGGPGEPWGIQERNCCSAVTAGGGVVDALLSADDKNVRAITRNATSQKAKDLVARGVGVVEADLSNKSSLIKAFTGADMLFLVTDYYASMSYDTELQQGKNAVDAAKEAGIGFVVFSTLEDIPEDAKKGLPTLHDGRKIAHFESKAAVAEYLAQSGLPYGLLLTSAFYENSINFFFYQKQPDGSYVFSDNLGTDPHSWHSVGTIGLTAAAVMDDPQKHQGKTIPIVGERISFPQITQILSDVTGKTIRYQPISDEQYASLPFPGAADIANMFHYYRGWSQYDDLRPYSDPVVRGQKFKEWAEAHKDALKKRLEAASDAQSA</sequence>
<evidence type="ECO:0000256" key="1">
    <source>
        <dbReference type="ARBA" id="ARBA00011601"/>
    </source>
</evidence>
<evidence type="ECO:0000259" key="3">
    <source>
        <dbReference type="Pfam" id="PF05368"/>
    </source>
</evidence>
<dbReference type="SUPFAM" id="SSF56235">
    <property type="entry name" value="N-terminal nucleophile aminohydrolases (Ntn hydrolases)"/>
    <property type="match status" value="1"/>
</dbReference>
<dbReference type="InterPro" id="IPR036291">
    <property type="entry name" value="NAD(P)-bd_dom_sf"/>
</dbReference>
<comment type="caution">
    <text evidence="4">The sequence shown here is derived from an EMBL/GenBank/DDBJ whole genome shotgun (WGS) entry which is preliminary data.</text>
</comment>
<organism evidence="4 5">
    <name type="scientific">Coccomyxa subellipsoidea (strain C-169)</name>
    <name type="common">Green microalga</name>
    <dbReference type="NCBI Taxonomy" id="574566"/>
    <lineage>
        <taxon>Eukaryota</taxon>
        <taxon>Viridiplantae</taxon>
        <taxon>Chlorophyta</taxon>
        <taxon>core chlorophytes</taxon>
        <taxon>Trebouxiophyceae</taxon>
        <taxon>Trebouxiophyceae incertae sedis</taxon>
        <taxon>Coccomyxaceae</taxon>
        <taxon>Coccomyxa</taxon>
        <taxon>Coccomyxa subellipsoidea</taxon>
    </lineage>
</organism>
<dbReference type="EMBL" id="AGSI01000018">
    <property type="protein sequence ID" value="EIE19581.1"/>
    <property type="molecule type" value="Genomic_DNA"/>
</dbReference>
<dbReference type="PANTHER" id="PTHR10188">
    <property type="entry name" value="L-ASPARAGINASE"/>
    <property type="match status" value="1"/>
</dbReference>
<dbReference type="RefSeq" id="XP_005644125.1">
    <property type="nucleotide sequence ID" value="XM_005644068.1"/>
</dbReference>
<evidence type="ECO:0000256" key="2">
    <source>
        <dbReference type="SAM" id="MobiDB-lite"/>
    </source>
</evidence>
<dbReference type="Pfam" id="PF05368">
    <property type="entry name" value="NmrA"/>
    <property type="match status" value="1"/>
</dbReference>
<dbReference type="OrthoDB" id="512960at2759"/>
<feature type="compositionally biased region" description="Gly residues" evidence="2">
    <location>
        <begin position="351"/>
        <end position="364"/>
    </location>
</feature>
<dbReference type="KEGG" id="csl:COCSUDRAFT_48787"/>
<feature type="compositionally biased region" description="Gly residues" evidence="2">
    <location>
        <begin position="385"/>
        <end position="398"/>
    </location>
</feature>
<evidence type="ECO:0000313" key="4">
    <source>
        <dbReference type="EMBL" id="EIE19581.1"/>
    </source>
</evidence>
<dbReference type="STRING" id="574566.I0YMG2"/>
<name>I0YMG2_COCSC</name>
<dbReference type="AlphaFoldDB" id="I0YMG2"/>
<dbReference type="CDD" id="cd05251">
    <property type="entry name" value="NmrA_like_SDR_a"/>
    <property type="match status" value="1"/>
</dbReference>
<comment type="subunit">
    <text evidence="1">Heterotetramer of two alpha and two beta chains arranged as a dimer of alpha/beta heterodimers.</text>
</comment>
<reference evidence="4 5" key="1">
    <citation type="journal article" date="2012" name="Genome Biol.">
        <title>The genome of the polar eukaryotic microalga coccomyxa subellipsoidea reveals traits of cold adaptation.</title>
        <authorList>
            <person name="Blanc G."/>
            <person name="Agarkova I."/>
            <person name="Grimwood J."/>
            <person name="Kuo A."/>
            <person name="Brueggeman A."/>
            <person name="Dunigan D."/>
            <person name="Gurnon J."/>
            <person name="Ladunga I."/>
            <person name="Lindquist E."/>
            <person name="Lucas S."/>
            <person name="Pangilinan J."/>
            <person name="Proschold T."/>
            <person name="Salamov A."/>
            <person name="Schmutz J."/>
            <person name="Weeks D."/>
            <person name="Yamada T."/>
            <person name="Claverie J.M."/>
            <person name="Grigoriev I."/>
            <person name="Van Etten J."/>
            <person name="Lomsadze A."/>
            <person name="Borodovsky M."/>
        </authorList>
    </citation>
    <scope>NUCLEOTIDE SEQUENCE [LARGE SCALE GENOMIC DNA]</scope>
    <source>
        <strain evidence="4 5">C-169</strain>
    </source>
</reference>
<feature type="compositionally biased region" description="Basic and acidic residues" evidence="2">
    <location>
        <begin position="365"/>
        <end position="381"/>
    </location>
</feature>
<dbReference type="eggNOG" id="KOG1592">
    <property type="taxonomic scope" value="Eukaryota"/>
</dbReference>
<dbReference type="Proteomes" id="UP000007264">
    <property type="component" value="Unassembled WGS sequence"/>
</dbReference>
<dbReference type="PANTHER" id="PTHR10188:SF8">
    <property type="entry name" value="THREONINE ASPARTASE 1"/>
    <property type="match status" value="1"/>
</dbReference>
<feature type="domain" description="NmrA-like" evidence="3">
    <location>
        <begin position="414"/>
        <end position="676"/>
    </location>
</feature>
<dbReference type="Gene3D" id="3.60.20.30">
    <property type="entry name" value="(Glycosyl)asparaginase"/>
    <property type="match status" value="1"/>
</dbReference>